<dbReference type="GeneID" id="85340913"/>
<keyword evidence="1" id="KW-0812">Transmembrane</keyword>
<proteinExistence type="predicted"/>
<evidence type="ECO:0000313" key="3">
    <source>
        <dbReference type="Proteomes" id="UP001240678"/>
    </source>
</evidence>
<organism evidence="2 3">
    <name type="scientific">Colletotrichum costaricense</name>
    <dbReference type="NCBI Taxonomy" id="1209916"/>
    <lineage>
        <taxon>Eukaryota</taxon>
        <taxon>Fungi</taxon>
        <taxon>Dikarya</taxon>
        <taxon>Ascomycota</taxon>
        <taxon>Pezizomycotina</taxon>
        <taxon>Sordariomycetes</taxon>
        <taxon>Hypocreomycetidae</taxon>
        <taxon>Glomerellales</taxon>
        <taxon>Glomerellaceae</taxon>
        <taxon>Colletotrichum</taxon>
        <taxon>Colletotrichum acutatum species complex</taxon>
    </lineage>
</organism>
<accession>A0AAI9YUT9</accession>
<dbReference type="EMBL" id="MOOE01000009">
    <property type="protein sequence ID" value="KAK1524119.1"/>
    <property type="molecule type" value="Genomic_DNA"/>
</dbReference>
<reference evidence="2 3" key="1">
    <citation type="submission" date="2016-10" db="EMBL/GenBank/DDBJ databases">
        <title>The genome sequence of Colletotrichum fioriniae PJ7.</title>
        <authorList>
            <person name="Baroncelli R."/>
        </authorList>
    </citation>
    <scope>NUCLEOTIDE SEQUENCE [LARGE SCALE GENOMIC DNA]</scope>
    <source>
        <strain evidence="2 3">IMI 309622</strain>
    </source>
</reference>
<sequence>MTIRTGVCLPFNHIVLFTRVIGVCSRRPALHRRHVCLVFGLISVISGPRGTAGRLPGPVPFHHVSTVSVRIVTLRLDVPLRRLTLIFYFLFSFNYLSSSVSMLPSVILASLSATSFCKVVISVRSPTRIPVVRSTTSSAPHGNATACSPYAHSCWWNPHLLQKPQMSCLSSYRNFKFPMPSVTPNSVVGN</sequence>
<keyword evidence="1" id="KW-1133">Transmembrane helix</keyword>
<protein>
    <submittedName>
        <fullName evidence="2">Uncharacterized protein</fullName>
    </submittedName>
</protein>
<evidence type="ECO:0000256" key="1">
    <source>
        <dbReference type="SAM" id="Phobius"/>
    </source>
</evidence>
<feature type="transmembrane region" description="Helical" evidence="1">
    <location>
        <begin position="80"/>
        <end position="96"/>
    </location>
</feature>
<gene>
    <name evidence="2" type="ORF">CCOS01_09206</name>
</gene>
<dbReference type="Proteomes" id="UP001240678">
    <property type="component" value="Unassembled WGS sequence"/>
</dbReference>
<keyword evidence="1" id="KW-0472">Membrane</keyword>
<comment type="caution">
    <text evidence="2">The sequence shown here is derived from an EMBL/GenBank/DDBJ whole genome shotgun (WGS) entry which is preliminary data.</text>
</comment>
<name>A0AAI9YUT9_9PEZI</name>
<dbReference type="RefSeq" id="XP_060312066.1">
    <property type="nucleotide sequence ID" value="XM_060457366.1"/>
</dbReference>
<keyword evidence="3" id="KW-1185">Reference proteome</keyword>
<dbReference type="AlphaFoldDB" id="A0AAI9YUT9"/>
<evidence type="ECO:0000313" key="2">
    <source>
        <dbReference type="EMBL" id="KAK1524119.1"/>
    </source>
</evidence>